<accession>K8XLM9</accession>
<sequence length="24" mass="2625">MAEACDKFGATLTEFNGETDHVTH</sequence>
<name>K8XLM9_RHOOP</name>
<evidence type="ECO:0000313" key="1">
    <source>
        <dbReference type="EMBL" id="EKT82498.1"/>
    </source>
</evidence>
<gene>
    <name evidence="1" type="ORF">WSS_A11998</name>
</gene>
<proteinExistence type="predicted"/>
<protein>
    <submittedName>
        <fullName evidence="1">Transposase</fullName>
    </submittedName>
</protein>
<comment type="caution">
    <text evidence="1">The sequence shown here is derived from an EMBL/GenBank/DDBJ whole genome shotgun (WGS) entry which is preliminary data.</text>
</comment>
<dbReference type="AlphaFoldDB" id="K8XLM9"/>
<dbReference type="EMBL" id="AJYC02000033">
    <property type="protein sequence ID" value="EKT82498.1"/>
    <property type="molecule type" value="Genomic_DNA"/>
</dbReference>
<dbReference type="Proteomes" id="UP000005951">
    <property type="component" value="Unassembled WGS sequence"/>
</dbReference>
<organism evidence="1 2">
    <name type="scientific">Rhodococcus opacus M213</name>
    <dbReference type="NCBI Taxonomy" id="1129896"/>
    <lineage>
        <taxon>Bacteria</taxon>
        <taxon>Bacillati</taxon>
        <taxon>Actinomycetota</taxon>
        <taxon>Actinomycetes</taxon>
        <taxon>Mycobacteriales</taxon>
        <taxon>Nocardiaceae</taxon>
        <taxon>Rhodococcus</taxon>
    </lineage>
</organism>
<evidence type="ECO:0000313" key="2">
    <source>
        <dbReference type="Proteomes" id="UP000005951"/>
    </source>
</evidence>
<reference evidence="1 2" key="1">
    <citation type="journal article" date="2013" name="Genome Announc.">
        <title>Draft Genome Sequence of Rhodococcus opacus Strain M213 Shows a Diverse Catabolic Potential.</title>
        <authorList>
            <person name="Pathak A."/>
            <person name="Green S.J."/>
            <person name="Ogram A."/>
            <person name="Chauhan A."/>
        </authorList>
    </citation>
    <scope>NUCLEOTIDE SEQUENCE [LARGE SCALE GENOMIC DNA]</scope>
    <source>
        <strain evidence="1 2">M213</strain>
    </source>
</reference>